<evidence type="ECO:0000313" key="7">
    <source>
        <dbReference type="EMBL" id="SGZ52730.1"/>
    </source>
</evidence>
<dbReference type="Pfam" id="PF00400">
    <property type="entry name" value="WD40"/>
    <property type="match status" value="2"/>
</dbReference>
<feature type="compositionally biased region" description="Acidic residues" evidence="6">
    <location>
        <begin position="58"/>
        <end position="69"/>
    </location>
</feature>
<dbReference type="Proteomes" id="UP000182259">
    <property type="component" value="Chromosome II"/>
</dbReference>
<dbReference type="EMBL" id="LT635765">
    <property type="protein sequence ID" value="SGZ52730.1"/>
    <property type="molecule type" value="Genomic_DNA"/>
</dbReference>
<sequence>MAGDPFLSDPSKKRKRNRVTSLAKKQKTPSPSPAPHDSEISSESDLSGSEDEAKFEKEDGDLESEDEFAAEGAAEKRRRLAKQYLDNLKAQEIDGDDFDAADLDEDHLARRLQEDVAETKGYVYKFYSDKVEPQLGEVQPRTVRIGSKNVTGVSVKYPYIYTVSKDMELIKWRHTSGKKPQRVKHTKGGSRFFKLNASNPSANHHWDQINCVAASPDGKFVVTGGSDARLIIWSAENLSCLKVLDTREAVNSITFRRGTDQLYAACADLRIRTFSINQFAQLEILYGHQDNITDISALGRETCVSVGSRDKTAMFWKIAEESRLTFRGGDAEKKRKKTDEVAAAAPEAAFHAEGSIDVVSMVDESHFVTGSDNGNVALWSLSKKKPCFTQRVAHGLLPQFEPSQASAETQEDVAARQIPERQPYWITAIYSVPYSDIFITGSYSGEIKVWRIDRENFRKFSLLGSVAMKGVVVNIDGADLQDDKKLVVYVATGKEHKLARWLGKVEGRNALTCLTFDL</sequence>
<proteinExistence type="predicted"/>
<accession>A0A1L0BRB4</accession>
<dbReference type="InterPro" id="IPR036322">
    <property type="entry name" value="WD40_repeat_dom_sf"/>
</dbReference>
<evidence type="ECO:0000256" key="5">
    <source>
        <dbReference type="PROSITE-ProRule" id="PRU00221"/>
    </source>
</evidence>
<dbReference type="GO" id="GO:0032040">
    <property type="term" value="C:small-subunit processome"/>
    <property type="evidence" value="ECO:0007669"/>
    <property type="project" value="TreeGrafter"/>
</dbReference>
<dbReference type="InterPro" id="IPR039241">
    <property type="entry name" value="Rrp9-like"/>
</dbReference>
<dbReference type="GO" id="GO:0034511">
    <property type="term" value="F:U3 snoRNA binding"/>
    <property type="evidence" value="ECO:0007669"/>
    <property type="project" value="InterPro"/>
</dbReference>
<dbReference type="PROSITE" id="PS50082">
    <property type="entry name" value="WD_REPEATS_2"/>
    <property type="match status" value="2"/>
</dbReference>
<evidence type="ECO:0000256" key="4">
    <source>
        <dbReference type="ARBA" id="ARBA00023242"/>
    </source>
</evidence>
<feature type="repeat" description="WD" evidence="5">
    <location>
        <begin position="285"/>
        <end position="326"/>
    </location>
</feature>
<dbReference type="AlphaFoldDB" id="A0A1L0BRB4"/>
<dbReference type="SMART" id="SM00320">
    <property type="entry name" value="WD40"/>
    <property type="match status" value="5"/>
</dbReference>
<comment type="subcellular location">
    <subcellularLocation>
        <location evidence="1">Nucleus</location>
    </subcellularLocation>
</comment>
<dbReference type="PROSITE" id="PS50294">
    <property type="entry name" value="WD_REPEATS_REGION"/>
    <property type="match status" value="1"/>
</dbReference>
<dbReference type="SUPFAM" id="SSF50978">
    <property type="entry name" value="WD40 repeat-like"/>
    <property type="match status" value="1"/>
</dbReference>
<evidence type="ECO:0000256" key="6">
    <source>
        <dbReference type="SAM" id="MobiDB-lite"/>
    </source>
</evidence>
<dbReference type="Gene3D" id="2.130.10.10">
    <property type="entry name" value="YVTN repeat-like/Quinoprotein amine dehydrogenase"/>
    <property type="match status" value="1"/>
</dbReference>
<dbReference type="InterPro" id="IPR015943">
    <property type="entry name" value="WD40/YVTN_repeat-like_dom_sf"/>
</dbReference>
<name>A0A1L0BRB4_9ASCO</name>
<keyword evidence="2 5" id="KW-0853">WD repeat</keyword>
<reference evidence="7 8" key="1">
    <citation type="submission" date="2016-10" db="EMBL/GenBank/DDBJ databases">
        <authorList>
            <person name="de Groot N.N."/>
        </authorList>
    </citation>
    <scope>NUCLEOTIDE SEQUENCE [LARGE SCALE GENOMIC DNA]</scope>
    <source>
        <strain evidence="7 8">PYCC 4715</strain>
    </source>
</reference>
<evidence type="ECO:0000256" key="3">
    <source>
        <dbReference type="ARBA" id="ARBA00022737"/>
    </source>
</evidence>
<dbReference type="PANTHER" id="PTHR19865">
    <property type="entry name" value="U3 SMALL NUCLEOLAR RNA INTERACTING PROTEIN 2"/>
    <property type="match status" value="1"/>
</dbReference>
<keyword evidence="3" id="KW-0677">Repeat</keyword>
<dbReference type="PANTHER" id="PTHR19865:SF0">
    <property type="entry name" value="U3 SMALL NUCLEOLAR RNA-INTERACTING PROTEIN 2"/>
    <property type="match status" value="1"/>
</dbReference>
<protein>
    <submittedName>
        <fullName evidence="7">CIC11C00000004688</fullName>
    </submittedName>
</protein>
<evidence type="ECO:0000256" key="2">
    <source>
        <dbReference type="ARBA" id="ARBA00022574"/>
    </source>
</evidence>
<feature type="region of interest" description="Disordered" evidence="6">
    <location>
        <begin position="1"/>
        <end position="71"/>
    </location>
</feature>
<keyword evidence="4" id="KW-0539">Nucleus</keyword>
<evidence type="ECO:0000313" key="8">
    <source>
        <dbReference type="Proteomes" id="UP000182259"/>
    </source>
</evidence>
<organism evidence="7 8">
    <name type="scientific">Sungouiella intermedia</name>
    <dbReference type="NCBI Taxonomy" id="45354"/>
    <lineage>
        <taxon>Eukaryota</taxon>
        <taxon>Fungi</taxon>
        <taxon>Dikarya</taxon>
        <taxon>Ascomycota</taxon>
        <taxon>Saccharomycotina</taxon>
        <taxon>Pichiomycetes</taxon>
        <taxon>Metschnikowiaceae</taxon>
        <taxon>Sungouiella</taxon>
    </lineage>
</organism>
<dbReference type="InterPro" id="IPR001680">
    <property type="entry name" value="WD40_rpt"/>
</dbReference>
<evidence type="ECO:0000256" key="1">
    <source>
        <dbReference type="ARBA" id="ARBA00004123"/>
    </source>
</evidence>
<gene>
    <name evidence="7" type="ORF">SAMEA4029009_CIC11G00000004688</name>
</gene>
<feature type="repeat" description="WD" evidence="5">
    <location>
        <begin position="202"/>
        <end position="243"/>
    </location>
</feature>
<dbReference type="FunFam" id="2.130.10.10:FF:000644">
    <property type="entry name" value="Rrp9p"/>
    <property type="match status" value="1"/>
</dbReference>